<name>A0A3B0TSM2_9ZZZZ</name>
<keyword evidence="2" id="KW-0479">Metal-binding</keyword>
<dbReference type="GO" id="GO:0008233">
    <property type="term" value="F:peptidase activity"/>
    <property type="evidence" value="ECO:0007669"/>
    <property type="project" value="UniProtKB-KW"/>
</dbReference>
<dbReference type="EMBL" id="UOEM01000003">
    <property type="protein sequence ID" value="VAW10046.1"/>
    <property type="molecule type" value="Genomic_DNA"/>
</dbReference>
<dbReference type="InterPro" id="IPR002933">
    <property type="entry name" value="Peptidase_M20"/>
</dbReference>
<dbReference type="GO" id="GO:0006508">
    <property type="term" value="P:proteolysis"/>
    <property type="evidence" value="ECO:0007669"/>
    <property type="project" value="UniProtKB-KW"/>
</dbReference>
<evidence type="ECO:0000256" key="2">
    <source>
        <dbReference type="ARBA" id="ARBA00022723"/>
    </source>
</evidence>
<dbReference type="PANTHER" id="PTHR43270:SF12">
    <property type="entry name" value="SUCCINYL-DIAMINOPIMELATE DESUCCINYLASE"/>
    <property type="match status" value="1"/>
</dbReference>
<feature type="domain" description="Peptidase M20 dimerisation" evidence="4">
    <location>
        <begin position="212"/>
        <end position="368"/>
    </location>
</feature>
<accession>A0A3B0TSM2</accession>
<proteinExistence type="predicted"/>
<dbReference type="Gene3D" id="3.30.70.360">
    <property type="match status" value="1"/>
</dbReference>
<reference evidence="5" key="1">
    <citation type="submission" date="2018-06" db="EMBL/GenBank/DDBJ databases">
        <authorList>
            <person name="Zhirakovskaya E."/>
        </authorList>
    </citation>
    <scope>NUCLEOTIDE SEQUENCE</scope>
</reference>
<dbReference type="AlphaFoldDB" id="A0A3B0TSM2"/>
<gene>
    <name evidence="5" type="ORF">MNBD_ALPHA09-1504</name>
</gene>
<evidence type="ECO:0000256" key="3">
    <source>
        <dbReference type="ARBA" id="ARBA00022801"/>
    </source>
</evidence>
<sequence length="473" mass="50892">MPDETPLDDTGLEVILARVDQDLDQSLERLFEFLEIPSISTDPAHVEDCKKAARWTAENMAYSGFQSSVYPTAGQSMVVGRHQPESGANVPHLLFYGHYDVQPADPLDLWDRPPFEPYIAGSGDEARIVARGASDDKGQFWTFFEAARAFVEVRGELPVAVSVLIEGEEESGSPSLAPFLDAHADKLRADFAMVCDTGMWDAQTPAISTRLRGLVAEEVVVTGPARDLHSGMYGGPALNPIGVLARVLASLHNDDGSVAVAGFYDGVDELAPDVKAQWDGLALDEGAFLGDIGLTTPAGEAGYSVLEQLWSRPTLEFNGIVGGYTGEGVKTVIPAQASAKITCRLVGNQDPEKISAALRAHLQARLPVDAEIDFSGGHGDRAIEMPTDAPAFQVTGKALAEEWGRQTAMIGCGGSIPIVDSFKRTLGMDTILVGFALDDDRIHSPNEKYNLRSFRKGIRSWVRILEALGQGTL</sequence>
<evidence type="ECO:0000259" key="4">
    <source>
        <dbReference type="Pfam" id="PF07687"/>
    </source>
</evidence>
<dbReference type="InterPro" id="IPR011650">
    <property type="entry name" value="Peptidase_M20_dimer"/>
</dbReference>
<evidence type="ECO:0000256" key="1">
    <source>
        <dbReference type="ARBA" id="ARBA00022670"/>
    </source>
</evidence>
<dbReference type="GO" id="GO:0046872">
    <property type="term" value="F:metal ion binding"/>
    <property type="evidence" value="ECO:0007669"/>
    <property type="project" value="UniProtKB-KW"/>
</dbReference>
<dbReference type="Gene3D" id="3.40.630.10">
    <property type="entry name" value="Zn peptidases"/>
    <property type="match status" value="1"/>
</dbReference>
<organism evidence="5">
    <name type="scientific">hydrothermal vent metagenome</name>
    <dbReference type="NCBI Taxonomy" id="652676"/>
    <lineage>
        <taxon>unclassified sequences</taxon>
        <taxon>metagenomes</taxon>
        <taxon>ecological metagenomes</taxon>
    </lineage>
</organism>
<protein>
    <submittedName>
        <fullName evidence="5">Acetylornithine deacetylase/Succinyl-diaminopimelate desuccinylase and related deacylases</fullName>
    </submittedName>
</protein>
<dbReference type="Pfam" id="PF07687">
    <property type="entry name" value="M20_dimer"/>
    <property type="match status" value="1"/>
</dbReference>
<evidence type="ECO:0000313" key="5">
    <source>
        <dbReference type="EMBL" id="VAW10046.1"/>
    </source>
</evidence>
<keyword evidence="3" id="KW-0378">Hydrolase</keyword>
<dbReference type="NCBIfam" id="NF005914">
    <property type="entry name" value="PRK07907.1"/>
    <property type="match status" value="1"/>
</dbReference>
<dbReference type="NCBIfam" id="NF006053">
    <property type="entry name" value="PRK08201.1"/>
    <property type="match status" value="1"/>
</dbReference>
<dbReference type="PANTHER" id="PTHR43270">
    <property type="entry name" value="BETA-ALA-HIS DIPEPTIDASE"/>
    <property type="match status" value="1"/>
</dbReference>
<dbReference type="Pfam" id="PF01546">
    <property type="entry name" value="Peptidase_M20"/>
    <property type="match status" value="1"/>
</dbReference>
<dbReference type="SUPFAM" id="SSF53187">
    <property type="entry name" value="Zn-dependent exopeptidases"/>
    <property type="match status" value="1"/>
</dbReference>
<dbReference type="InterPro" id="IPR051458">
    <property type="entry name" value="Cyt/Met_Dipeptidase"/>
</dbReference>
<dbReference type="NCBIfam" id="NF006579">
    <property type="entry name" value="PRK09104.1"/>
    <property type="match status" value="1"/>
</dbReference>
<keyword evidence="1" id="KW-0645">Protease</keyword>